<accession>A0AC61RLV0</accession>
<evidence type="ECO:0000313" key="2">
    <source>
        <dbReference type="Proteomes" id="UP000306319"/>
    </source>
</evidence>
<dbReference type="Proteomes" id="UP000306319">
    <property type="component" value="Unassembled WGS sequence"/>
</dbReference>
<name>A0AC61RLV0_9BACT</name>
<protein>
    <submittedName>
        <fullName evidence="1">FHA domain-containing protein</fullName>
    </submittedName>
</protein>
<proteinExistence type="predicted"/>
<evidence type="ECO:0000313" key="1">
    <source>
        <dbReference type="EMBL" id="TGY79348.1"/>
    </source>
</evidence>
<reference evidence="1" key="1">
    <citation type="submission" date="2019-04" db="EMBL/GenBank/DDBJ databases">
        <title>Microbes associate with the intestines of laboratory mice.</title>
        <authorList>
            <person name="Navarre W."/>
            <person name="Wong E."/>
            <person name="Huang K."/>
            <person name="Tropini C."/>
            <person name="Ng K."/>
            <person name="Yu B."/>
        </authorList>
    </citation>
    <scope>NUCLEOTIDE SEQUENCE</scope>
    <source>
        <strain evidence="1">NM04_E33</strain>
    </source>
</reference>
<keyword evidence="2" id="KW-1185">Reference proteome</keyword>
<gene>
    <name evidence="1" type="ORF">E5331_06655</name>
</gene>
<organism evidence="1 2">
    <name type="scientific">Lepagella muris</name>
    <dbReference type="NCBI Taxonomy" id="3032870"/>
    <lineage>
        <taxon>Bacteria</taxon>
        <taxon>Pseudomonadati</taxon>
        <taxon>Bacteroidota</taxon>
        <taxon>Bacteroidia</taxon>
        <taxon>Bacteroidales</taxon>
        <taxon>Muribaculaceae</taxon>
        <taxon>Lepagella</taxon>
    </lineage>
</organism>
<dbReference type="EMBL" id="SRYB01000007">
    <property type="protein sequence ID" value="TGY79348.1"/>
    <property type="molecule type" value="Genomic_DNA"/>
</dbReference>
<sequence>MASEVIIGRYVGSPVKIPSDRDAVSGQHVKISILDNGRWKLEDLKSSNGTFVRDENGEFHRVFAKQIQESDIIRLGNGGANSFVFAAHRAFAQDDSYVYEFKQLRKLLKHQKDKEMKQEKKIEITGWISKLSGLAVIGLCAVIGSIKGINIDPNTRYILIASAPVVVGLIFSGDTKRLKDLRKKKERILLCPKCGRPISEFDIELGQCSRCKAK</sequence>
<comment type="caution">
    <text evidence="1">The sequence shown here is derived from an EMBL/GenBank/DDBJ whole genome shotgun (WGS) entry which is preliminary data.</text>
</comment>